<evidence type="ECO:0000313" key="1">
    <source>
        <dbReference type="EMBL" id="HIU95964.1"/>
    </source>
</evidence>
<evidence type="ECO:0000313" key="2">
    <source>
        <dbReference type="Proteomes" id="UP000824130"/>
    </source>
</evidence>
<reference evidence="1" key="2">
    <citation type="journal article" date="2021" name="PeerJ">
        <title>Extensive microbial diversity within the chicken gut microbiome revealed by metagenomics and culture.</title>
        <authorList>
            <person name="Gilroy R."/>
            <person name="Ravi A."/>
            <person name="Getino M."/>
            <person name="Pursley I."/>
            <person name="Horton D.L."/>
            <person name="Alikhan N.F."/>
            <person name="Baker D."/>
            <person name="Gharbi K."/>
            <person name="Hall N."/>
            <person name="Watson M."/>
            <person name="Adriaenssens E.M."/>
            <person name="Foster-Nyarko E."/>
            <person name="Jarju S."/>
            <person name="Secka A."/>
            <person name="Antonio M."/>
            <person name="Oren A."/>
            <person name="Chaudhuri R.R."/>
            <person name="La Ragione R."/>
            <person name="Hildebrand F."/>
            <person name="Pallen M.J."/>
        </authorList>
    </citation>
    <scope>NUCLEOTIDE SEQUENCE</scope>
    <source>
        <strain evidence="1">ChiSjej4B22-8349</strain>
    </source>
</reference>
<dbReference type="Proteomes" id="UP000824130">
    <property type="component" value="Unassembled WGS sequence"/>
</dbReference>
<accession>A0A9D1SUS4</accession>
<protein>
    <submittedName>
        <fullName evidence="1">Uncharacterized protein</fullName>
    </submittedName>
</protein>
<proteinExistence type="predicted"/>
<reference evidence="1" key="1">
    <citation type="submission" date="2020-10" db="EMBL/GenBank/DDBJ databases">
        <authorList>
            <person name="Gilroy R."/>
        </authorList>
    </citation>
    <scope>NUCLEOTIDE SEQUENCE</scope>
    <source>
        <strain evidence="1">ChiSjej4B22-8349</strain>
    </source>
</reference>
<gene>
    <name evidence="1" type="ORF">IAD25_04545</name>
</gene>
<comment type="caution">
    <text evidence="1">The sequence shown here is derived from an EMBL/GenBank/DDBJ whole genome shotgun (WGS) entry which is preliminary data.</text>
</comment>
<dbReference type="AlphaFoldDB" id="A0A9D1SUS4"/>
<name>A0A9D1SUS4_9FIRM</name>
<organism evidence="1 2">
    <name type="scientific">Candidatus Allocopromorpha excrementipullorum</name>
    <dbReference type="NCBI Taxonomy" id="2840743"/>
    <lineage>
        <taxon>Bacteria</taxon>
        <taxon>Bacillati</taxon>
        <taxon>Bacillota</taxon>
        <taxon>Clostridia</taxon>
        <taxon>Eubacteriales</taxon>
        <taxon>Eubacteriaceae</taxon>
        <taxon>Eubacteriaceae incertae sedis</taxon>
        <taxon>Candidatus Allocopromorpha</taxon>
    </lineage>
</organism>
<dbReference type="EMBL" id="DVOB01000102">
    <property type="protein sequence ID" value="HIU95964.1"/>
    <property type="molecule type" value="Genomic_DNA"/>
</dbReference>
<sequence length="398" mass="45658">MSKPKLTVIEGGLSASMENRDKYFVSAYVTNTRLMGVLSVYARWKLSDTEPEYDLHQFFYIDCEEAGLETYKSIFGNDLEEISYIEQSLIGGLGAKKISLSETRLKGLMTYYKEFNQTHDLPLPEGYDEYSFLLEPATVLSIEEKEALMHDICGDMVSDYQTINYFLMRCFGKDHEGAAYLAEADVPLDTYDNYFPATFCKNVIDTERAYEDGAISYLCESLIESANSYETVISKVVVKDLRVVDFKKCSSFAVSTAEAAMMLAKPEFVTVYEVLLSDEDMENNIGELTIDLNTIMTSHENGRMFMAFKKNNDHVNERVFRLNNDVKGVYFLTDFGQLIVSAYSLSDIRYLENKLKSSMLAPFLMITSKYEFKESVLFEFIQSDFEDFEDFLSFIRNE</sequence>